<feature type="domain" description="CTCK" evidence="12">
    <location>
        <begin position="4920"/>
        <end position="5014"/>
    </location>
</feature>
<evidence type="ECO:0000256" key="2">
    <source>
        <dbReference type="ARBA" id="ARBA00022525"/>
    </source>
</evidence>
<evidence type="ECO:0000256" key="3">
    <source>
        <dbReference type="ARBA" id="ARBA00022729"/>
    </source>
</evidence>
<feature type="domain" description="VWFD" evidence="14">
    <location>
        <begin position="4502"/>
        <end position="4680"/>
    </location>
</feature>
<feature type="compositionally biased region" description="Polar residues" evidence="10">
    <location>
        <begin position="2725"/>
        <end position="2734"/>
    </location>
</feature>
<keyword evidence="7" id="KW-0325">Glycoprotein</keyword>
<dbReference type="SMART" id="SM00215">
    <property type="entry name" value="VWC_out"/>
    <property type="match status" value="2"/>
</dbReference>
<dbReference type="Pfam" id="PF00094">
    <property type="entry name" value="VWD"/>
    <property type="match status" value="5"/>
</dbReference>
<dbReference type="Proteomes" id="UP001158576">
    <property type="component" value="Chromosome 1"/>
</dbReference>
<keyword evidence="5" id="KW-0186">Copper</keyword>
<dbReference type="InterPro" id="IPR050780">
    <property type="entry name" value="Mucin_vWF_Thrombospondin_sf"/>
</dbReference>
<dbReference type="CDD" id="cd19941">
    <property type="entry name" value="TIL"/>
    <property type="match status" value="6"/>
</dbReference>
<dbReference type="Gene3D" id="2.10.25.10">
    <property type="entry name" value="Laminin"/>
    <property type="match status" value="6"/>
</dbReference>
<feature type="compositionally biased region" description="Low complexity" evidence="10">
    <location>
        <begin position="3646"/>
        <end position="3655"/>
    </location>
</feature>
<feature type="compositionally biased region" description="Low complexity" evidence="10">
    <location>
        <begin position="3323"/>
        <end position="3333"/>
    </location>
</feature>
<dbReference type="Pfam" id="PF08742">
    <property type="entry name" value="C8"/>
    <property type="match status" value="4"/>
</dbReference>
<dbReference type="InterPro" id="IPR001007">
    <property type="entry name" value="VWF_dom"/>
</dbReference>
<feature type="region of interest" description="Disordered" evidence="10">
    <location>
        <begin position="2007"/>
        <end position="2027"/>
    </location>
</feature>
<feature type="compositionally biased region" description="Basic and acidic residues" evidence="10">
    <location>
        <begin position="2010"/>
        <end position="2019"/>
    </location>
</feature>
<dbReference type="InterPro" id="IPR000436">
    <property type="entry name" value="Sushi_SCR_CCP_dom"/>
</dbReference>
<feature type="region of interest" description="Disordered" evidence="10">
    <location>
        <begin position="2333"/>
        <end position="2425"/>
    </location>
</feature>
<keyword evidence="2" id="KW-0964">Secreted</keyword>
<dbReference type="InterPro" id="IPR002919">
    <property type="entry name" value="TIL_dom"/>
</dbReference>
<feature type="compositionally biased region" description="Low complexity" evidence="10">
    <location>
        <begin position="3675"/>
        <end position="3692"/>
    </location>
</feature>
<feature type="signal peptide" evidence="11">
    <location>
        <begin position="1"/>
        <end position="17"/>
    </location>
</feature>
<feature type="domain" description="Sushi" evidence="13">
    <location>
        <begin position="21"/>
        <end position="81"/>
    </location>
</feature>
<feature type="compositionally biased region" description="Low complexity" evidence="10">
    <location>
        <begin position="2741"/>
        <end position="2760"/>
    </location>
</feature>
<evidence type="ECO:0000259" key="14">
    <source>
        <dbReference type="PROSITE" id="PS51233"/>
    </source>
</evidence>
<feature type="domain" description="VWFD" evidence="14">
    <location>
        <begin position="446"/>
        <end position="622"/>
    </location>
</feature>
<feature type="compositionally biased region" description="Polar residues" evidence="10">
    <location>
        <begin position="2124"/>
        <end position="2133"/>
    </location>
</feature>
<evidence type="ECO:0000259" key="13">
    <source>
        <dbReference type="PROSITE" id="PS50923"/>
    </source>
</evidence>
<comment type="subcellular location">
    <subcellularLocation>
        <location evidence="1">Secreted</location>
    </subcellularLocation>
</comment>
<evidence type="ECO:0000259" key="12">
    <source>
        <dbReference type="PROSITE" id="PS01225"/>
    </source>
</evidence>
<feature type="compositionally biased region" description="Polar residues" evidence="10">
    <location>
        <begin position="3334"/>
        <end position="3346"/>
    </location>
</feature>
<evidence type="ECO:0000256" key="10">
    <source>
        <dbReference type="SAM" id="MobiDB-lite"/>
    </source>
</evidence>
<dbReference type="SUPFAM" id="SSF57567">
    <property type="entry name" value="Serine protease inhibitors"/>
    <property type="match status" value="3"/>
</dbReference>
<evidence type="ECO:0000313" key="16">
    <source>
        <dbReference type="Proteomes" id="UP001158576"/>
    </source>
</evidence>
<feature type="region of interest" description="Disordered" evidence="10">
    <location>
        <begin position="2725"/>
        <end position="2760"/>
    </location>
</feature>
<feature type="chain" id="PRO_5046335276" evidence="11">
    <location>
        <begin position="18"/>
        <end position="5017"/>
    </location>
</feature>
<dbReference type="InterPro" id="IPR036084">
    <property type="entry name" value="Ser_inhib-like_sf"/>
</dbReference>
<accession>A0ABN7SUD3</accession>
<dbReference type="SMART" id="SM00032">
    <property type="entry name" value="CCP"/>
    <property type="match status" value="1"/>
</dbReference>
<feature type="region of interest" description="Disordered" evidence="10">
    <location>
        <begin position="4138"/>
        <end position="4163"/>
    </location>
</feature>
<keyword evidence="3 11" id="KW-0732">Signal</keyword>
<evidence type="ECO:0000256" key="7">
    <source>
        <dbReference type="ARBA" id="ARBA00023180"/>
    </source>
</evidence>
<feature type="region of interest" description="Disordered" evidence="10">
    <location>
        <begin position="3763"/>
        <end position="3859"/>
    </location>
</feature>
<evidence type="ECO:0000256" key="6">
    <source>
        <dbReference type="ARBA" id="ARBA00023157"/>
    </source>
</evidence>
<sequence>MWLASLGQLLLHHHVTAQINQRCNVLIPPENGQTSCQINSKGKEVCTISCNSGYHLEGSEGEHSCELGKWYPAVEEPKCIDSNAQDVGHHVQYSDQTDMDISACQLWGGDIFKTFDGAMYRFPGKCNYKLFGDCATSAFSVNMDLSKNEIATVFGGQQVILRAENGTVNLYSGSLQLERTSIPSVISGLIVERMGDWTVLKSPDFILRWDGADNILVIPSKTLETRSCGLCGNFDGMSDNDFTTIEHGDSTSPIVFGNSWKMPSIEGSCKDASFEKFCEHQTLEDIEYYRSECKKLASNSFSKCHEKINVEPWIEMCVESLCAGGDFCESAAAYFRECSAQGVALDWRSENMCPKSCPVGQVYRECASGCPETCKAGAIECNDDCVSGCVCSEGLVLHDGECIKKTSCPCFSRGIEYNSGDSIKDVCNTCTCGEGKWTCTDDSCDGICKSTGVNHFETFDGSFYDFVGECAYSLVEPIQASEENIWAVYLRYHDCEQHVKKLCKKSIEVRVGESHFTFEGDFKTLHDGHLIEHFPIQANGVQVTMASTYIQRIDLTEVGISVFWNGKDRVYVHAQASLRNSIHGLCGTFNDRSDDDLKLPDGTVQTWAVEFGNAWKALSICQDEFDDSNDLHPCDTYLQLRSSATGSCEALMSPAFSACHNVVAVESYYYRCTYDYCACAGVQMSMAGVCSAVEDYARSCAEAGVTVNWQQAVDEQCQPSCPGDMRYQQCGHNSATCESLSSTSLLLTDDSCAEGCYCPEGLFLDRDHLSCVTASDCTCAHGGKLYQAGATRVEGCQDCTCSNGAWTCEADEARCVDKTCPAGMEWTECVTGCEGTCANLHILDKHACESVECSPGCQCQKTLSALAMNAWRLVSVLVSEEERATGSCKYVFSRSQTNSTDLSINIENVPCGSSGVTCTRNLDVNWHGETISIDRETYLDTLKLPENCTAWTSGAVHFLQCSDVFVLKWDYQTTVSLLMNPRLSGAVEGLCGNMNGNQNDDFKTPGNGLIETSASIFGDSWKIFGYCPEATEVPDTCAQHPNRQNWAKKSCSVIKSSVFSSCHNIVPTKMFYDACVYDGCGCDSGGDCECTCTAIAAYASECARNGVVVDWRKPSLCPMQCGDCPLEYSACNDPCPKTCQNRHNFDEISQNCQAGSCAEGCACQDGKIWDQHAGDCVFEEDCTCGMFDGVVFMEGDLVPSAGNECENCFCTEGKLECIGSGCSTSSPVTTTTHASTTFTTSTNAVCCTKDDNEYAPGDVIKTADCKVYKCSEDCEIILDSSACPDVTTTKSTTTIVTKSPMCVTDSNEWTEWMNYNIPTLANDGDFENNHFLRRRFEYCGEEMISAVECRPAGASTYSGQMVTCNVDTGLTCFNDNQEIGICLDYEVRFFCRCGVETTTESPTVAPTTVPTTETKTIVIATTTSVSTKPTTTAMPTKSTETPIPTKSTTTTMPTKSTPRLTKQTTSTPTQSSATKTLTSTTVPVCDPLTPKSCEMGWSQWLKIDEVPLNCKYEICEAPTSVECRVWNKQVNKIAPCSLDVQTCEGCEDMYARFYCPCETTEAPKPTASPTTALPTTKTMITSTSIPDVCEIDMEKKLSKQVFSSSSIALTDSRIGYSGWMAGKAASGEFVTLIFQEPQVITGLKLQRIMGNLYPTSIRIYVKGSESKSQADVTIPEGEGLVFLDQPLIASEVSFLIMKWVGDMPSLKMSVLTRCESLTTPSTQTTTTVCTKGCALTCGDLCQKTLVEYTNMGLCKSAETCLRPTKCVENTLTCDESQRFDGQRCVNSKECACLAGDGTVIKPGQVLEGKECDQVCVDNKIELSCDSIVTATTPAVTTSHTRTTEGKTLASTVSVTEGPVTTTTSIRDQTETVTTTTVLPTTKTIEEKTTDLITGKVYTTRTTVPTESSSETVPVPISTDKFTKIPITDGTTVITDETTTTTVTVKPSGPTQPPIILIETTRRDGTTTTEKFTLTTKTHEDTTIRTVTLIEDCISDCDIVTQTTKGTTKTTEMRTSEGLKTETTTTDVTEDGTVKTTTTTTIPNEDDTTTITTTTTKTIDEHTTEKLTSTTTTTTEGTFTTGHIETTTVIPPKSSLTTLKPTTASPSITTSTTRTTEGTPVSSTVSVTDGPTTMTKTISDQTETVTTTTVSPDTTKTEEKTTNLITGSVSTKTTTWPTESSTEKVTVPISTDKFTTVPVTGKTVIVNETTTITVTTKTTGATEKPIIHVETETTEGTKTTEEYTLTTEVSEDTTVQTLTTSTGGFVSQTTQTGASISTEIQTSEGIMTETTTTDVTENYITETTTTKLTNGDDTTIVTKTTTTIDGKTTEKFTTKTTTTSEGTTTTKHVETTTKIPSTTSSTPFKPTKSSPSVTTSTTRATDGTSLSSTVSVTESPTTITKTTEGQTETIKTTTSPSTTSYPTDSGPTTGACVDRIVNKIFTVGCDRCYCSDAGGLICKNISDCETTTTKATTLPTSTSSSSTESTSTTEYMSTKPFSTGSSTDATKSFTTKTTTLEKTTITTIQIPESCLVWDEWQNNNFVSTGDDRETIKQYLENSNICAEVMEIQCRVADFLTPSDQTSDETTCDIENGLKCTPSMSDDDFFGFGACLDYEIRLYCIDARKEECLKPDPFIVTETTVISSTTSFDNTSTKSPETTTKPLVVSTKTYETTPDGTMVTTFTEQPMTVSETFTATGELISKTTTRIIDDTMSTVRTETPTTISIKTMSSDGFTSRSTEEITSKSTGTLTTVTTESTTEDSTQTIKVPITEDITTDVPRTSKTTVSTPSSTSSIVTEPIDTTTTKVTIFSDNTEATLIYSTEIDTTTGATIGTLTTEHGDIITETTEYFDTETSSVTETTRTINPVTKKEGTVSTTTVPSESTTTEAPTETSDLTTVPTSTSSTVSTTTSGDLTTEEITTTKVTEIPGHTTTTESFTDGTVKTTRVFTDGTQETTTSTPSVTTSKVQTTDGHTISSTVTVTETPTSTTTLVYCQDSTECQKNTGTTSTISKTTLTDCLDSRECRMKTATTTTVSPTTTTIETTSTNLTTGEISTTSTIAPTESITETVSVPISTDKTVTVPISGKTVITDSTGTTAISTNPTAKVPTVHVETTTSTGSTTSKTFTLTTKVSEDTTTKTLATVTGEIVTETTRSGTTETTKTRTSEGFVTETTTTDVTDDFTKKTATTTLPNRDDTVVTSVVTTTSTRPIDDKTTREVKTQTTITPDGSTTSEYVTTTTTIPSRTSTSTTKGNITTMKSTTESEEITETTTFNETTSEKTTTTIQTTKATDGTISSTTTKKTTSSPTRSSTEIITETVTPGGHVETSTASSTTTSSPDGTITEILTTKIPNDDDHTESTTTTTTTRKTTSGKETATVIYSDGTTVVTERTTSVPAPTDYSETTTAPASMTTTIPNHDDTEASTTKTTTKIPSTKITQISDGTTKHPVFTSSTVEPSLPSSTQHSSTEGPYSTTKSMPIVSTSSTVTESGSTISTETTVTDGTSTTTKLMTETSEEITTTSITESTISTEKVTTDLITGKTVKTTTTAPISSTKSISIPFTSSTVPDATVPTEGITVIYDEDTTTIITGTPSSTEDIHITVTTQKTTKGSTEEPLTEEYVFTTLSTDQSTTELLTTKTGALITKTERTESTVTSTTTSEEGTKVTETTTKKTPTEEIKTTTTTYPSGQTETTTTSTAVTDETTTTTMITKTIGDSTTSTSYVTKSTPPTTLPTEVTRSGTSSTVTMKMSSTDLTPEMTSIIASTISEHFTKTTPVPTSKSSESSSTNYPEETTLTSKNTQSTASPITHKETSTILVTGSYTETTTSGGKTTSTSSSTLSSDGTTVSTTTVTEETESTTETSTTDGIITSTTETVNTITGETTVTSTMRPESTVETITIPYEKTTLSVPTEGTVSITTDDYTKTTLVTTKPIDKSTISIVITTDSTEGTTTTKLTETTTVTETGVTKEITTPEGTIVSSSTFTSTAGSTNETTIVTTTRGPEKTESITSKIPNGTTKITTTVSPTGEVTKTETITKSTSPTSSETTTTTTTPDKKTETSTTKTTAIPTRTSVVTTSPDGTVTSTVTDHTIAPITKVELTTAPIMKTTSKIVQTTTMVPSTKPTITTTTDEELTTLIQSTIATHMSTKSTQSTRSPATSTTTTSPGGYCITDEGDIIPEGEQTIDNTECVTKSCDKFGKFVEMKVPAKECLISATGSVSTFDEFVYDSKSCTGVSVNTCDSDDLSIKLVPSESILFKLENLWILLEDNYNSLLVDGVEFEMTALDALNEVLFQKAGVRLLDLDEEFVILSPLVRISISSAVVKIRAEPDMFGKLCGGCGNADCNSTNDQIDEPTSNEADGKNCAGPICEQPMEDLDQICEYISDEKFSTCVTDSTAQIDFCKKSACECLSSGDSVESCRCKIIAAAMNTCQLQTDSCISWRSQYGCTMPECAGNKIWRDCGSTCVRTCAHILDEQDSCEDEVFQPGCYCPPGTVFKGGQCVDERECMCTCKGWGDPHYQTFDKTYYAFQGNCSYVLAQDENKDFTVIGHNEYCLESPTNTCTKAVTLRYKGHEVTLVHGLSFIIDEVTKTVLEEDTILGGNIAIKLVRGRFILIEVERISLKIMYDEMTRGFAISIPILVYHDKVGGLCGNCNLDGSDDFIDITGEEHFVPITFAETWKLEEITCDDEVYTTRPPTMSTPHNPGNCTAECEILMDDVFSSCRKVVDVSPFLSSCVYDACNNLPNASCYAIGAYADECRKSGICVNWREEKTECPFTCEDHLEYNHCANTCDKNECDSDISTNCEIVEECTCPEGFVLENSKCIKPEDCLVCLGEYKEGEKWRNATDPCTEHICIDGIVEDHKETCHTEVRCVADGMVAVEIPVDGECCSDTECQCDRSTCPEKPTCAEDEYLVVIPGMTCCDSYTCQPRSCSVATTVDFLQVEECVSLEKENLTTCAGYCASTTELMETFNGTEKMKSCTCCSAVESTKKQVDLMCPGGVRVRYEHEEITLCSCNASQCSNEN</sequence>
<keyword evidence="16" id="KW-1185">Reference proteome</keyword>
<feature type="compositionally biased region" description="Low complexity" evidence="10">
    <location>
        <begin position="3227"/>
        <end position="3257"/>
    </location>
</feature>
<feature type="compositionally biased region" description="Low complexity" evidence="10">
    <location>
        <begin position="2870"/>
        <end position="2910"/>
    </location>
</feature>
<feature type="domain" description="VWFD" evidence="14">
    <location>
        <begin position="102"/>
        <end position="270"/>
    </location>
</feature>
<proteinExistence type="predicted"/>
<feature type="region of interest" description="Disordered" evidence="10">
    <location>
        <begin position="2866"/>
        <end position="2910"/>
    </location>
</feature>
<dbReference type="PROSITE" id="PS01185">
    <property type="entry name" value="CTCK_1"/>
    <property type="match status" value="1"/>
</dbReference>
<gene>
    <name evidence="15" type="ORF">OKIOD_LOCUS10652</name>
</gene>
<feature type="compositionally biased region" description="Low complexity" evidence="10">
    <location>
        <begin position="3355"/>
        <end position="3368"/>
    </location>
</feature>
<dbReference type="InterPro" id="IPR014853">
    <property type="entry name" value="VWF/SSPO/ZAN-like_Cys-rich_dom"/>
</dbReference>
<organism evidence="15 16">
    <name type="scientific">Oikopleura dioica</name>
    <name type="common">Tunicate</name>
    <dbReference type="NCBI Taxonomy" id="34765"/>
    <lineage>
        <taxon>Eukaryota</taxon>
        <taxon>Metazoa</taxon>
        <taxon>Chordata</taxon>
        <taxon>Tunicata</taxon>
        <taxon>Appendicularia</taxon>
        <taxon>Copelata</taxon>
        <taxon>Oikopleuridae</taxon>
        <taxon>Oikopleura</taxon>
    </lineage>
</organism>
<keyword evidence="9" id="KW-0768">Sushi</keyword>
<feature type="compositionally biased region" description="Polar residues" evidence="10">
    <location>
        <begin position="3790"/>
        <end position="3801"/>
    </location>
</feature>
<evidence type="ECO:0000313" key="15">
    <source>
        <dbReference type="EMBL" id="CAG5105159.1"/>
    </source>
</evidence>
<feature type="compositionally biased region" description="Low complexity" evidence="10">
    <location>
        <begin position="4143"/>
        <end position="4158"/>
    </location>
</feature>
<dbReference type="PANTHER" id="PTHR11339">
    <property type="entry name" value="EXTRACELLULAR MATRIX GLYCOPROTEIN RELATED"/>
    <property type="match status" value="1"/>
</dbReference>
<protein>
    <submittedName>
        <fullName evidence="15">Oidioi.mRNA.OKI2018_I69.chr1.g1887.t1.cds</fullName>
    </submittedName>
</protein>
<feature type="compositionally biased region" description="Low complexity" evidence="10">
    <location>
        <begin position="3265"/>
        <end position="3282"/>
    </location>
</feature>
<dbReference type="PROSITE" id="PS01225">
    <property type="entry name" value="CTCK_2"/>
    <property type="match status" value="1"/>
</dbReference>
<dbReference type="Pfam" id="PF13330">
    <property type="entry name" value="Mucin2_WxxW"/>
    <property type="match status" value="3"/>
</dbReference>
<feature type="domain" description="VWFD" evidence="14">
    <location>
        <begin position="863"/>
        <end position="1028"/>
    </location>
</feature>
<feature type="compositionally biased region" description="Low complexity" evidence="10">
    <location>
        <begin position="4026"/>
        <end position="4046"/>
    </location>
</feature>
<evidence type="ECO:0000256" key="1">
    <source>
        <dbReference type="ARBA" id="ARBA00004613"/>
    </source>
</evidence>
<dbReference type="SMART" id="SM00832">
    <property type="entry name" value="C8"/>
    <property type="match status" value="4"/>
</dbReference>
<evidence type="ECO:0000256" key="9">
    <source>
        <dbReference type="PROSITE-ProRule" id="PRU00302"/>
    </source>
</evidence>
<feature type="region of interest" description="Disordered" evidence="10">
    <location>
        <begin position="1426"/>
        <end position="1473"/>
    </location>
</feature>
<feature type="region of interest" description="Disordered" evidence="10">
    <location>
        <begin position="3437"/>
        <end position="3502"/>
    </location>
</feature>
<dbReference type="PROSITE" id="PS51233">
    <property type="entry name" value="VWFD"/>
    <property type="match status" value="4"/>
</dbReference>
<feature type="region of interest" description="Disordered" evidence="10">
    <location>
        <begin position="3712"/>
        <end position="3738"/>
    </location>
</feature>
<feature type="compositionally biased region" description="Low complexity" evidence="10">
    <location>
        <begin position="3475"/>
        <end position="3502"/>
    </location>
</feature>
<dbReference type="InterPro" id="IPR006207">
    <property type="entry name" value="Cys_knot_C"/>
</dbReference>
<feature type="region of interest" description="Disordered" evidence="10">
    <location>
        <begin position="3317"/>
        <end position="3368"/>
    </location>
</feature>
<reference evidence="15 16" key="1">
    <citation type="submission" date="2021-04" db="EMBL/GenBank/DDBJ databases">
        <authorList>
            <person name="Bliznina A."/>
        </authorList>
    </citation>
    <scope>NUCLEOTIDE SEQUENCE [LARGE SCALE GENOMIC DNA]</scope>
</reference>
<feature type="compositionally biased region" description="Low complexity" evidence="10">
    <location>
        <begin position="2100"/>
        <end position="2123"/>
    </location>
</feature>
<feature type="compositionally biased region" description="Polar residues" evidence="10">
    <location>
        <begin position="3445"/>
        <end position="3472"/>
    </location>
</feature>
<name>A0ABN7SUD3_OIKDI</name>
<feature type="region of interest" description="Disordered" evidence="10">
    <location>
        <begin position="3642"/>
        <end position="3692"/>
    </location>
</feature>
<dbReference type="SMART" id="SM00216">
    <property type="entry name" value="VWD"/>
    <property type="match status" value="5"/>
</dbReference>
<dbReference type="SMART" id="SM00041">
    <property type="entry name" value="CT"/>
    <property type="match status" value="1"/>
</dbReference>
<feature type="region of interest" description="Disordered" evidence="10">
    <location>
        <begin position="3220"/>
        <end position="3282"/>
    </location>
</feature>
<dbReference type="InterPro" id="IPR001846">
    <property type="entry name" value="VWF_type-D"/>
</dbReference>
<evidence type="ECO:0000256" key="5">
    <source>
        <dbReference type="ARBA" id="ARBA00023008"/>
    </source>
</evidence>
<dbReference type="PROSITE" id="PS50923">
    <property type="entry name" value="SUSHI"/>
    <property type="match status" value="1"/>
</dbReference>
<feature type="region of interest" description="Disordered" evidence="10">
    <location>
        <begin position="2471"/>
        <end position="2498"/>
    </location>
</feature>
<feature type="region of interest" description="Disordered" evidence="10">
    <location>
        <begin position="3991"/>
        <end position="4059"/>
    </location>
</feature>
<keyword evidence="6" id="KW-1015">Disulfide bond</keyword>
<comment type="caution">
    <text evidence="8">Lacks conserved residue(s) required for the propagation of feature annotation.</text>
</comment>
<dbReference type="EMBL" id="OU015566">
    <property type="protein sequence ID" value="CAG5105159.1"/>
    <property type="molecule type" value="Genomic_DNA"/>
</dbReference>
<dbReference type="PANTHER" id="PTHR11339:SF386">
    <property type="entry name" value="HEMOLECTIN, ISOFORM A"/>
    <property type="match status" value="1"/>
</dbReference>
<feature type="compositionally biased region" description="Low complexity" evidence="10">
    <location>
        <begin position="3767"/>
        <end position="3789"/>
    </location>
</feature>
<feature type="compositionally biased region" description="Low complexity" evidence="10">
    <location>
        <begin position="3712"/>
        <end position="3724"/>
    </location>
</feature>
<feature type="compositionally biased region" description="Low complexity" evidence="10">
    <location>
        <begin position="3399"/>
        <end position="3409"/>
    </location>
</feature>
<dbReference type="Pfam" id="PF01826">
    <property type="entry name" value="TIL"/>
    <property type="match status" value="3"/>
</dbReference>
<evidence type="ECO:0000256" key="4">
    <source>
        <dbReference type="ARBA" id="ARBA00022737"/>
    </source>
</evidence>
<keyword evidence="4" id="KW-0677">Repeat</keyword>
<feature type="region of interest" description="Disordered" evidence="10">
    <location>
        <begin position="3390"/>
        <end position="3425"/>
    </location>
</feature>
<feature type="compositionally biased region" description="Basic and acidic residues" evidence="10">
    <location>
        <begin position="3656"/>
        <end position="3674"/>
    </location>
</feature>
<evidence type="ECO:0000256" key="11">
    <source>
        <dbReference type="SAM" id="SignalP"/>
    </source>
</evidence>
<feature type="region of interest" description="Disordered" evidence="10">
    <location>
        <begin position="2092"/>
        <end position="2133"/>
    </location>
</feature>
<dbReference type="InterPro" id="IPR025155">
    <property type="entry name" value="WxxW_domain"/>
</dbReference>
<feature type="compositionally biased region" description="Low complexity" evidence="10">
    <location>
        <begin position="3813"/>
        <end position="3859"/>
    </location>
</feature>
<evidence type="ECO:0000256" key="8">
    <source>
        <dbReference type="PROSITE-ProRule" id="PRU00039"/>
    </source>
</evidence>
<feature type="compositionally biased region" description="Polar residues" evidence="10">
    <location>
        <begin position="4001"/>
        <end position="4023"/>
    </location>
</feature>
<feature type="compositionally biased region" description="Low complexity" evidence="10">
    <location>
        <begin position="2471"/>
        <end position="2493"/>
    </location>
</feature>